<dbReference type="Pfam" id="PF00201">
    <property type="entry name" value="UDPGT"/>
    <property type="match status" value="1"/>
</dbReference>
<dbReference type="GO" id="GO:0017000">
    <property type="term" value="P:antibiotic biosynthetic process"/>
    <property type="evidence" value="ECO:0007669"/>
    <property type="project" value="UniProtKB-ARBA"/>
</dbReference>
<dbReference type="SMR" id="A9WU10"/>
<organism evidence="1 2">
    <name type="scientific">Renibacterium salmoninarum (strain ATCC 33209 / DSM 20767 / JCM 11484 / NBRC 15589 / NCIMB 2235)</name>
    <dbReference type="NCBI Taxonomy" id="288705"/>
    <lineage>
        <taxon>Bacteria</taxon>
        <taxon>Bacillati</taxon>
        <taxon>Actinomycetota</taxon>
        <taxon>Actinomycetes</taxon>
        <taxon>Micrococcales</taxon>
        <taxon>Micrococcaceae</taxon>
        <taxon>Renibacterium</taxon>
    </lineage>
</organism>
<dbReference type="KEGG" id="rsa:RSal33209_2959"/>
<dbReference type="EC" id="2.4.1.-" evidence="1"/>
<keyword evidence="2" id="KW-1185">Reference proteome</keyword>
<dbReference type="HOGENOM" id="CLU_1069092_0_0_11"/>
<keyword evidence="1" id="KW-0328">Glycosyltransferase</keyword>
<gene>
    <name evidence="1" type="ordered locus">RSal33209_2959</name>
</gene>
<protein>
    <submittedName>
        <fullName evidence="1">Macrolide glycosyltransferase</fullName>
        <ecNumber evidence="1">2.4.1.-</ecNumber>
    </submittedName>
</protein>
<dbReference type="GO" id="GO:0016758">
    <property type="term" value="F:hexosyltransferase activity"/>
    <property type="evidence" value="ECO:0007669"/>
    <property type="project" value="UniProtKB-ARBA"/>
</dbReference>
<dbReference type="GO" id="GO:0008194">
    <property type="term" value="F:UDP-glycosyltransferase activity"/>
    <property type="evidence" value="ECO:0007669"/>
    <property type="project" value="InterPro"/>
</dbReference>
<dbReference type="AlphaFoldDB" id="A9WU10"/>
<dbReference type="eggNOG" id="COG1819">
    <property type="taxonomic scope" value="Bacteria"/>
</dbReference>
<accession>A9WU10</accession>
<sequence length="260" mass="28350">MLKRMGSVDLSDPTFVAAKEDSHRTLREFGLEEWSDRVGFNSRPQNALVFIPEALQPHPEKVDRSVYHFAGVAISDSQSEVDWNLPTDKKVMLMSLGSTFTRNVAFYRACIEAFGGLEDWHVVLQIGPLTAVEELGDIPANFEVHSWVPQVAILKNAELFLTHARMGGSREGLSLGVPMIAAPQAVDQFQNADSLVAAGVAVKVDGFEATAADLRAAFEAAQQPAIRERSAEIALQMATQDGVQFSLDSIKALLGERISV</sequence>
<keyword evidence="1" id="KW-0808">Transferase</keyword>
<dbReference type="CAZy" id="GT1">
    <property type="family name" value="Glycosyltransferase Family 1"/>
</dbReference>
<proteinExistence type="predicted"/>
<dbReference type="FunFam" id="3.40.50.2000:FF:000072">
    <property type="entry name" value="Glycosyl transferase"/>
    <property type="match status" value="1"/>
</dbReference>
<name>A9WU10_RENSM</name>
<dbReference type="PANTHER" id="PTHR48050">
    <property type="entry name" value="STEROL 3-BETA-GLUCOSYLTRANSFERASE"/>
    <property type="match status" value="1"/>
</dbReference>
<dbReference type="Gene3D" id="3.40.50.2000">
    <property type="entry name" value="Glycogen Phosphorylase B"/>
    <property type="match status" value="2"/>
</dbReference>
<dbReference type="InterPro" id="IPR050426">
    <property type="entry name" value="Glycosyltransferase_28"/>
</dbReference>
<dbReference type="CDD" id="cd03784">
    <property type="entry name" value="GT1_Gtf-like"/>
    <property type="match status" value="1"/>
</dbReference>
<evidence type="ECO:0000313" key="1">
    <source>
        <dbReference type="EMBL" id="ABY24681.1"/>
    </source>
</evidence>
<dbReference type="EMBL" id="CP000910">
    <property type="protein sequence ID" value="ABY24681.1"/>
    <property type="molecule type" value="Genomic_DNA"/>
</dbReference>
<dbReference type="Proteomes" id="UP000002007">
    <property type="component" value="Chromosome"/>
</dbReference>
<dbReference type="SUPFAM" id="SSF53756">
    <property type="entry name" value="UDP-Glycosyltransferase/glycogen phosphorylase"/>
    <property type="match status" value="1"/>
</dbReference>
<reference evidence="2" key="1">
    <citation type="journal article" date="2008" name="J. Bacteriol.">
        <title>Genome sequence of the fish pathogen Renibacterium salmoninarum suggests reductive evolution away from an environmental Arthrobacter ancestor.</title>
        <authorList>
            <person name="Wiens G.D."/>
            <person name="Rockey D.D."/>
            <person name="Wu Z."/>
            <person name="Chang J."/>
            <person name="Levy R."/>
            <person name="Crane S."/>
            <person name="Chen D.S."/>
            <person name="Capri G.R."/>
            <person name="Burnett J.R."/>
            <person name="Sudheesh P.S."/>
            <person name="Schipma M.J."/>
            <person name="Burd H."/>
            <person name="Bhattacharyya A."/>
            <person name="Rhodes L.D."/>
            <person name="Kaul R."/>
            <person name="Strom M.S."/>
        </authorList>
    </citation>
    <scope>NUCLEOTIDE SEQUENCE [LARGE SCALE GENOMIC DNA]</scope>
    <source>
        <strain evidence="2">ATCC 33209 / DSM 20767 / JCM 11484 / NBRC 15589 / NCIMB 2235</strain>
    </source>
</reference>
<dbReference type="PANTHER" id="PTHR48050:SF13">
    <property type="entry name" value="STEROL 3-BETA-GLUCOSYLTRANSFERASE UGT80A2"/>
    <property type="match status" value="1"/>
</dbReference>
<evidence type="ECO:0000313" key="2">
    <source>
        <dbReference type="Proteomes" id="UP000002007"/>
    </source>
</evidence>
<dbReference type="InterPro" id="IPR002213">
    <property type="entry name" value="UDP_glucos_trans"/>
</dbReference>
<dbReference type="STRING" id="288705.RSal33209_2959"/>